<dbReference type="CDD" id="cd00082">
    <property type="entry name" value="HisKA"/>
    <property type="match status" value="1"/>
</dbReference>
<dbReference type="GO" id="GO:0005886">
    <property type="term" value="C:plasma membrane"/>
    <property type="evidence" value="ECO:0007669"/>
    <property type="project" value="UniProtKB-SubCell"/>
</dbReference>
<dbReference type="InterPro" id="IPR050398">
    <property type="entry name" value="HssS/ArlS-like"/>
</dbReference>
<evidence type="ECO:0000256" key="1">
    <source>
        <dbReference type="ARBA" id="ARBA00000085"/>
    </source>
</evidence>
<gene>
    <name evidence="18" type="ORF">SAMN05660299_00793</name>
</gene>
<keyword evidence="5" id="KW-0597">Phosphoprotein</keyword>
<dbReference type="SMART" id="SM00387">
    <property type="entry name" value="HATPase_c"/>
    <property type="match status" value="1"/>
</dbReference>
<dbReference type="PROSITE" id="PS50109">
    <property type="entry name" value="HIS_KIN"/>
    <property type="match status" value="1"/>
</dbReference>
<evidence type="ECO:0000259" key="16">
    <source>
        <dbReference type="PROSITE" id="PS50109"/>
    </source>
</evidence>
<dbReference type="Gene3D" id="3.30.565.10">
    <property type="entry name" value="Histidine kinase-like ATPase, C-terminal domain"/>
    <property type="match status" value="1"/>
</dbReference>
<dbReference type="EMBL" id="FNHQ01000006">
    <property type="protein sequence ID" value="SDM39511.1"/>
    <property type="molecule type" value="Genomic_DNA"/>
</dbReference>
<evidence type="ECO:0000256" key="8">
    <source>
        <dbReference type="ARBA" id="ARBA00022741"/>
    </source>
</evidence>
<evidence type="ECO:0000256" key="15">
    <source>
        <dbReference type="SAM" id="Phobius"/>
    </source>
</evidence>
<evidence type="ECO:0000256" key="13">
    <source>
        <dbReference type="ARBA" id="ARBA00023136"/>
    </source>
</evidence>
<feature type="coiled-coil region" evidence="14">
    <location>
        <begin position="245"/>
        <end position="272"/>
    </location>
</feature>
<dbReference type="EC" id="2.7.13.3" evidence="3"/>
<comment type="catalytic activity">
    <reaction evidence="1">
        <text>ATP + protein L-histidine = ADP + protein N-phospho-L-histidine.</text>
        <dbReference type="EC" id="2.7.13.3"/>
    </reaction>
</comment>
<proteinExistence type="predicted"/>
<dbReference type="SMART" id="SM00304">
    <property type="entry name" value="HAMP"/>
    <property type="match status" value="1"/>
</dbReference>
<dbReference type="AlphaFoldDB" id="A0A1G9SVQ3"/>
<feature type="domain" description="HAMP" evidence="17">
    <location>
        <begin position="205"/>
        <end position="257"/>
    </location>
</feature>
<dbReference type="GO" id="GO:0005524">
    <property type="term" value="F:ATP binding"/>
    <property type="evidence" value="ECO:0007669"/>
    <property type="project" value="UniProtKB-KW"/>
</dbReference>
<keyword evidence="7 15" id="KW-0812">Transmembrane</keyword>
<protein>
    <recommendedName>
        <fullName evidence="3">histidine kinase</fullName>
        <ecNumber evidence="3">2.7.13.3</ecNumber>
    </recommendedName>
</protein>
<dbReference type="FunFam" id="3.30.565.10:FF:000006">
    <property type="entry name" value="Sensor histidine kinase WalK"/>
    <property type="match status" value="1"/>
</dbReference>
<evidence type="ECO:0000313" key="19">
    <source>
        <dbReference type="Proteomes" id="UP000199309"/>
    </source>
</evidence>
<evidence type="ECO:0000256" key="9">
    <source>
        <dbReference type="ARBA" id="ARBA00022777"/>
    </source>
</evidence>
<dbReference type="InterPro" id="IPR036890">
    <property type="entry name" value="HATPase_C_sf"/>
</dbReference>
<comment type="subcellular location">
    <subcellularLocation>
        <location evidence="2">Cell membrane</location>
        <topology evidence="2">Multi-pass membrane protein</topology>
    </subcellularLocation>
</comment>
<dbReference type="InterPro" id="IPR004358">
    <property type="entry name" value="Sig_transdc_His_kin-like_C"/>
</dbReference>
<dbReference type="CDD" id="cd06225">
    <property type="entry name" value="HAMP"/>
    <property type="match status" value="1"/>
</dbReference>
<dbReference type="InterPro" id="IPR003594">
    <property type="entry name" value="HATPase_dom"/>
</dbReference>
<dbReference type="PANTHER" id="PTHR45528:SF1">
    <property type="entry name" value="SENSOR HISTIDINE KINASE CPXA"/>
    <property type="match status" value="1"/>
</dbReference>
<dbReference type="InterPro" id="IPR036097">
    <property type="entry name" value="HisK_dim/P_sf"/>
</dbReference>
<dbReference type="GO" id="GO:0000155">
    <property type="term" value="F:phosphorelay sensor kinase activity"/>
    <property type="evidence" value="ECO:0007669"/>
    <property type="project" value="InterPro"/>
</dbReference>
<keyword evidence="12" id="KW-0902">Two-component regulatory system</keyword>
<feature type="domain" description="Histidine kinase" evidence="16">
    <location>
        <begin position="272"/>
        <end position="492"/>
    </location>
</feature>
<keyword evidence="13 15" id="KW-0472">Membrane</keyword>
<dbReference type="RefSeq" id="WP_091648350.1">
    <property type="nucleotide sequence ID" value="NZ_FNHQ01000006.1"/>
</dbReference>
<dbReference type="PROSITE" id="PS50885">
    <property type="entry name" value="HAMP"/>
    <property type="match status" value="1"/>
</dbReference>
<dbReference type="SUPFAM" id="SSF47384">
    <property type="entry name" value="Homodimeric domain of signal transducing histidine kinase"/>
    <property type="match status" value="1"/>
</dbReference>
<dbReference type="PRINTS" id="PR00344">
    <property type="entry name" value="BCTRLSENSOR"/>
</dbReference>
<evidence type="ECO:0000259" key="17">
    <source>
        <dbReference type="PROSITE" id="PS50885"/>
    </source>
</evidence>
<accession>A0A1G9SVQ3</accession>
<dbReference type="InterPro" id="IPR003660">
    <property type="entry name" value="HAMP_dom"/>
</dbReference>
<evidence type="ECO:0000256" key="11">
    <source>
        <dbReference type="ARBA" id="ARBA00022989"/>
    </source>
</evidence>
<evidence type="ECO:0000313" key="18">
    <source>
        <dbReference type="EMBL" id="SDM39511.1"/>
    </source>
</evidence>
<name>A0A1G9SVQ3_9FIRM</name>
<organism evidence="18 19">
    <name type="scientific">Megasphaera paucivorans</name>
    <dbReference type="NCBI Taxonomy" id="349095"/>
    <lineage>
        <taxon>Bacteria</taxon>
        <taxon>Bacillati</taxon>
        <taxon>Bacillota</taxon>
        <taxon>Negativicutes</taxon>
        <taxon>Veillonellales</taxon>
        <taxon>Veillonellaceae</taxon>
        <taxon>Megasphaera</taxon>
    </lineage>
</organism>
<dbReference type="Pfam" id="PF02518">
    <property type="entry name" value="HATPase_c"/>
    <property type="match status" value="1"/>
</dbReference>
<keyword evidence="10" id="KW-0067">ATP-binding</keyword>
<dbReference type="Proteomes" id="UP000199309">
    <property type="component" value="Unassembled WGS sequence"/>
</dbReference>
<dbReference type="InterPro" id="IPR003661">
    <property type="entry name" value="HisK_dim/P_dom"/>
</dbReference>
<dbReference type="OrthoDB" id="9806130at2"/>
<evidence type="ECO:0000256" key="2">
    <source>
        <dbReference type="ARBA" id="ARBA00004651"/>
    </source>
</evidence>
<keyword evidence="11 15" id="KW-1133">Transmembrane helix</keyword>
<feature type="transmembrane region" description="Helical" evidence="15">
    <location>
        <begin position="20"/>
        <end position="39"/>
    </location>
</feature>
<feature type="transmembrane region" description="Helical" evidence="15">
    <location>
        <begin position="180"/>
        <end position="199"/>
    </location>
</feature>
<keyword evidence="4" id="KW-1003">Cell membrane</keyword>
<dbReference type="SUPFAM" id="SSF55874">
    <property type="entry name" value="ATPase domain of HSP90 chaperone/DNA topoisomerase II/histidine kinase"/>
    <property type="match status" value="1"/>
</dbReference>
<sequence>MKKIRDLSVRNRLLFSNFTMVFIPVLLLLVIGGMIIIGLRMTGNSREKEVSLLWPESGSSLSLQMSLSQLRTQLDHQNDSQSYKLQEICHNLEEHGLKLAIFKGNILIYETNRGDSQSLAIQVHNQHPQPGPIFLWDSHQLIFRYISSKTMMQVLAVGNIPFVIKDSIIPHGFKDVLETLAFIIISIAACIIILMGIYLSHQLSFQIIQPLEKLRYMTGEISKGNLNHPITSDTHDELGDTCREFEKMRLQLKSARETREKYEKNRRELIAGISHDLSTPLTSIKGYTSGLIDGIAGTPEKKEHYLAMIYQTSITMEKLVNTLFLFSKLELGQAPFHWKMVNIPTYLTHYIHENSTSWQLRGLAIEVNTHILTAVVNIDRMQFQRVIENLIENSLKYKKGPTGKLTINLWGISPEQIRLDFTDNGIGVKKEDLPKLFDSFYRADPARPNVADGSGLGLAIAKQIITAMGGLIWAQQTTAQGLTICIELPKVKVGSHEETFNH</sequence>
<evidence type="ECO:0000256" key="7">
    <source>
        <dbReference type="ARBA" id="ARBA00022692"/>
    </source>
</evidence>
<evidence type="ECO:0000256" key="3">
    <source>
        <dbReference type="ARBA" id="ARBA00012438"/>
    </source>
</evidence>
<dbReference type="InterPro" id="IPR005467">
    <property type="entry name" value="His_kinase_dom"/>
</dbReference>
<dbReference type="Pfam" id="PF00672">
    <property type="entry name" value="HAMP"/>
    <property type="match status" value="1"/>
</dbReference>
<keyword evidence="9 18" id="KW-0418">Kinase</keyword>
<dbReference type="Pfam" id="PF00512">
    <property type="entry name" value="HisKA"/>
    <property type="match status" value="1"/>
</dbReference>
<keyword evidence="6" id="KW-0808">Transferase</keyword>
<evidence type="ECO:0000256" key="12">
    <source>
        <dbReference type="ARBA" id="ARBA00023012"/>
    </source>
</evidence>
<keyword evidence="8" id="KW-0547">Nucleotide-binding</keyword>
<keyword evidence="19" id="KW-1185">Reference proteome</keyword>
<evidence type="ECO:0000256" key="6">
    <source>
        <dbReference type="ARBA" id="ARBA00022679"/>
    </source>
</evidence>
<dbReference type="PANTHER" id="PTHR45528">
    <property type="entry name" value="SENSOR HISTIDINE KINASE CPXA"/>
    <property type="match status" value="1"/>
</dbReference>
<evidence type="ECO:0000256" key="10">
    <source>
        <dbReference type="ARBA" id="ARBA00022840"/>
    </source>
</evidence>
<keyword evidence="14" id="KW-0175">Coiled coil</keyword>
<evidence type="ECO:0000256" key="5">
    <source>
        <dbReference type="ARBA" id="ARBA00022553"/>
    </source>
</evidence>
<dbReference type="Gene3D" id="1.10.287.130">
    <property type="match status" value="1"/>
</dbReference>
<dbReference type="SMART" id="SM00388">
    <property type="entry name" value="HisKA"/>
    <property type="match status" value="1"/>
</dbReference>
<dbReference type="STRING" id="349095.SAMN05660299_00793"/>
<evidence type="ECO:0000256" key="14">
    <source>
        <dbReference type="SAM" id="Coils"/>
    </source>
</evidence>
<dbReference type="Gene3D" id="6.10.340.10">
    <property type="match status" value="1"/>
</dbReference>
<dbReference type="SUPFAM" id="SSF158472">
    <property type="entry name" value="HAMP domain-like"/>
    <property type="match status" value="1"/>
</dbReference>
<reference evidence="18 19" key="1">
    <citation type="submission" date="2016-10" db="EMBL/GenBank/DDBJ databases">
        <authorList>
            <person name="de Groot N.N."/>
        </authorList>
    </citation>
    <scope>NUCLEOTIDE SEQUENCE [LARGE SCALE GENOMIC DNA]</scope>
    <source>
        <strain evidence="18 19">DSM 16981</strain>
    </source>
</reference>
<evidence type="ECO:0000256" key="4">
    <source>
        <dbReference type="ARBA" id="ARBA00022475"/>
    </source>
</evidence>